<dbReference type="Proteomes" id="UP001140206">
    <property type="component" value="Chromosome 3"/>
</dbReference>
<name>A0AAV8AJ47_9POAL</name>
<evidence type="ECO:0000259" key="8">
    <source>
        <dbReference type="PROSITE" id="PS50888"/>
    </source>
</evidence>
<keyword evidence="3" id="KW-0805">Transcription regulation</keyword>
<gene>
    <name evidence="9" type="ORF">LUZ62_014244</name>
    <name evidence="10" type="ORF">LUZ62_055091</name>
</gene>
<evidence type="ECO:0000256" key="1">
    <source>
        <dbReference type="ARBA" id="ARBA00004123"/>
    </source>
</evidence>
<keyword evidence="6" id="KW-0539">Nucleus</keyword>
<sequence length="336" mass="37115">MSLCKMECGGVISEVNCVSYNASNQADESEIVSQFFGSELNFDTQSFFWADQDANAIYFEHLFGSSYSTDSNDSNNGSLLAPPSEYESYFLNNSNEALGLNINSYPPTVDLSLVLDQNANAYLNLTPNPTNKKNYFSNNDEDASNEEKSDSGMNLLQSVGISETVAQQKRKFDELDYPSGSTEKKAPVKRCARKSKAKEAQSVEEEESNGTTVDGMSSVCYNSDNDSNGSGSSSLRSKRSSGTLKSNGKTRAGRGSATDPQSLYARKRRERINERLRILQNLVPNGTKVDISTMLEEAVQYVKFLQLQIKMLSSDELWMYAPIAYNGMNIGLDLKI</sequence>
<keyword evidence="5" id="KW-0804">Transcription</keyword>
<dbReference type="EMBL" id="JAMFTS010008452">
    <property type="protein sequence ID" value="KAJ4730402.1"/>
    <property type="molecule type" value="Genomic_DNA"/>
</dbReference>
<feature type="domain" description="BHLH" evidence="8">
    <location>
        <begin position="256"/>
        <end position="305"/>
    </location>
</feature>
<feature type="compositionally biased region" description="Low complexity" evidence="7">
    <location>
        <begin position="223"/>
        <end position="246"/>
    </location>
</feature>
<evidence type="ECO:0000256" key="3">
    <source>
        <dbReference type="ARBA" id="ARBA00023015"/>
    </source>
</evidence>
<evidence type="ECO:0000313" key="10">
    <source>
        <dbReference type="EMBL" id="KAJ4770834.1"/>
    </source>
</evidence>
<keyword evidence="11" id="KW-1185">Reference proteome</keyword>
<dbReference type="PANTHER" id="PTHR16223">
    <property type="entry name" value="TRANSCRIPTION FACTOR BHLH83-RELATED"/>
    <property type="match status" value="1"/>
</dbReference>
<feature type="compositionally biased region" description="Basic residues" evidence="7">
    <location>
        <begin position="187"/>
        <end position="196"/>
    </location>
</feature>
<accession>A0AAV8AJ47</accession>
<dbReference type="GO" id="GO:0000981">
    <property type="term" value="F:DNA-binding transcription factor activity, RNA polymerase II-specific"/>
    <property type="evidence" value="ECO:0007669"/>
    <property type="project" value="TreeGrafter"/>
</dbReference>
<feature type="compositionally biased region" description="Polar residues" evidence="7">
    <location>
        <begin position="126"/>
        <end position="138"/>
    </location>
</feature>
<dbReference type="FunFam" id="4.10.280.10:FF:000022">
    <property type="entry name" value="Basic helix-loop-helix transcription factor"/>
    <property type="match status" value="1"/>
</dbReference>
<dbReference type="AlphaFoldDB" id="A0AAV8AJ47"/>
<evidence type="ECO:0000313" key="11">
    <source>
        <dbReference type="Proteomes" id="UP001140206"/>
    </source>
</evidence>
<dbReference type="Pfam" id="PF00010">
    <property type="entry name" value="HLH"/>
    <property type="match status" value="1"/>
</dbReference>
<evidence type="ECO:0000256" key="6">
    <source>
        <dbReference type="ARBA" id="ARBA00023242"/>
    </source>
</evidence>
<dbReference type="InterPro" id="IPR036638">
    <property type="entry name" value="HLH_DNA-bd_sf"/>
</dbReference>
<evidence type="ECO:0000256" key="7">
    <source>
        <dbReference type="SAM" id="MobiDB-lite"/>
    </source>
</evidence>
<dbReference type="PANTHER" id="PTHR16223:SF274">
    <property type="entry name" value="TRANSCRIPTION FACTOR BHLH84"/>
    <property type="match status" value="1"/>
</dbReference>
<organism evidence="9 11">
    <name type="scientific">Rhynchospora pubera</name>
    <dbReference type="NCBI Taxonomy" id="906938"/>
    <lineage>
        <taxon>Eukaryota</taxon>
        <taxon>Viridiplantae</taxon>
        <taxon>Streptophyta</taxon>
        <taxon>Embryophyta</taxon>
        <taxon>Tracheophyta</taxon>
        <taxon>Spermatophyta</taxon>
        <taxon>Magnoliopsida</taxon>
        <taxon>Liliopsida</taxon>
        <taxon>Poales</taxon>
        <taxon>Cyperaceae</taxon>
        <taxon>Cyperoideae</taxon>
        <taxon>Rhynchosporeae</taxon>
        <taxon>Rhynchospora</taxon>
    </lineage>
</organism>
<evidence type="ECO:0000313" key="9">
    <source>
        <dbReference type="EMBL" id="KAJ4730402.1"/>
    </source>
</evidence>
<dbReference type="GO" id="GO:0000978">
    <property type="term" value="F:RNA polymerase II cis-regulatory region sequence-specific DNA binding"/>
    <property type="evidence" value="ECO:0007669"/>
    <property type="project" value="TreeGrafter"/>
</dbReference>
<proteinExistence type="inferred from homology"/>
<evidence type="ECO:0000256" key="2">
    <source>
        <dbReference type="ARBA" id="ARBA00005510"/>
    </source>
</evidence>
<evidence type="ECO:0000256" key="4">
    <source>
        <dbReference type="ARBA" id="ARBA00023125"/>
    </source>
</evidence>
<comment type="similarity">
    <text evidence="2">Belongs to the bHLH protein family.</text>
</comment>
<feature type="region of interest" description="Disordered" evidence="7">
    <location>
        <begin position="172"/>
        <end position="267"/>
    </location>
</feature>
<dbReference type="InterPro" id="IPR011598">
    <property type="entry name" value="bHLH_dom"/>
</dbReference>
<dbReference type="EMBL" id="JAMFTS010000003">
    <property type="protein sequence ID" value="KAJ4770834.1"/>
    <property type="molecule type" value="Genomic_DNA"/>
</dbReference>
<comment type="caution">
    <text evidence="9">The sequence shown here is derived from an EMBL/GenBank/DDBJ whole genome shotgun (WGS) entry which is preliminary data.</text>
</comment>
<dbReference type="SUPFAM" id="SSF47459">
    <property type="entry name" value="HLH, helix-loop-helix DNA-binding domain"/>
    <property type="match status" value="1"/>
</dbReference>
<comment type="subcellular location">
    <subcellularLocation>
        <location evidence="1">Nucleus</location>
    </subcellularLocation>
</comment>
<dbReference type="GO" id="GO:0005634">
    <property type="term" value="C:nucleus"/>
    <property type="evidence" value="ECO:0007669"/>
    <property type="project" value="UniProtKB-SubCell"/>
</dbReference>
<dbReference type="SMART" id="SM00353">
    <property type="entry name" value="HLH"/>
    <property type="match status" value="1"/>
</dbReference>
<dbReference type="Gene3D" id="4.10.280.10">
    <property type="entry name" value="Helix-loop-helix DNA-binding domain"/>
    <property type="match status" value="1"/>
</dbReference>
<evidence type="ECO:0000256" key="5">
    <source>
        <dbReference type="ARBA" id="ARBA00023163"/>
    </source>
</evidence>
<reference evidence="9" key="1">
    <citation type="submission" date="2022-08" db="EMBL/GenBank/DDBJ databases">
        <authorList>
            <person name="Marques A."/>
        </authorList>
    </citation>
    <scope>NUCLEOTIDE SEQUENCE</scope>
    <source>
        <strain evidence="9">RhyPub2mFocal</strain>
        <tissue evidence="9">Leaves</tissue>
    </source>
</reference>
<protein>
    <submittedName>
        <fullName evidence="9">Basic helix-loop-helix (BHLH) DNA-binding superfamily protein</fullName>
    </submittedName>
</protein>
<dbReference type="PROSITE" id="PS50888">
    <property type="entry name" value="BHLH"/>
    <property type="match status" value="1"/>
</dbReference>
<keyword evidence="4 9" id="KW-0238">DNA-binding</keyword>
<dbReference type="InterPro" id="IPR045843">
    <property type="entry name" value="IND-like"/>
</dbReference>
<dbReference type="CDD" id="cd11454">
    <property type="entry name" value="bHLH_AtIND_like"/>
    <property type="match status" value="1"/>
</dbReference>
<feature type="compositionally biased region" description="Polar residues" evidence="7">
    <location>
        <begin position="209"/>
        <end position="222"/>
    </location>
</feature>
<dbReference type="GO" id="GO:0046983">
    <property type="term" value="F:protein dimerization activity"/>
    <property type="evidence" value="ECO:0007669"/>
    <property type="project" value="InterPro"/>
</dbReference>
<feature type="region of interest" description="Disordered" evidence="7">
    <location>
        <begin position="126"/>
        <end position="151"/>
    </location>
</feature>